<proteinExistence type="predicted"/>
<reference evidence="2" key="1">
    <citation type="journal article" date="2019" name="Int. J. Syst. Evol. Microbiol.">
        <title>The Global Catalogue of Microorganisms (GCM) 10K type strain sequencing project: providing services to taxonomists for standard genome sequencing and annotation.</title>
        <authorList>
            <consortium name="The Broad Institute Genomics Platform"/>
            <consortium name="The Broad Institute Genome Sequencing Center for Infectious Disease"/>
            <person name="Wu L."/>
            <person name="Ma J."/>
        </authorList>
    </citation>
    <scope>NUCLEOTIDE SEQUENCE [LARGE SCALE GENOMIC DNA]</scope>
    <source>
        <strain evidence="2">CGMCC 1.16031</strain>
    </source>
</reference>
<dbReference type="RefSeq" id="WP_131259634.1">
    <property type="nucleotide sequence ID" value="NZ_JBHSUS010000001.1"/>
</dbReference>
<dbReference type="EMBL" id="JBHSUS010000001">
    <property type="protein sequence ID" value="MFC6440677.1"/>
    <property type="molecule type" value="Genomic_DNA"/>
</dbReference>
<dbReference type="InterPro" id="IPR032710">
    <property type="entry name" value="NTF2-like_dom_sf"/>
</dbReference>
<comment type="caution">
    <text evidence="1">The sequence shown here is derived from an EMBL/GenBank/DDBJ whole genome shotgun (WGS) entry which is preliminary data.</text>
</comment>
<organism evidence="1 2">
    <name type="scientific">Pseudobowmanella zhangzhouensis</name>
    <dbReference type="NCBI Taxonomy" id="1537679"/>
    <lineage>
        <taxon>Bacteria</taxon>
        <taxon>Pseudomonadati</taxon>
        <taxon>Pseudomonadota</taxon>
        <taxon>Gammaproteobacteria</taxon>
        <taxon>Alteromonadales</taxon>
        <taxon>Alteromonadaceae</taxon>
    </lineage>
</organism>
<sequence>MTIEQFFKAYAREFEMGNTQALVEYYSEPSMDMCGDATTVLQSQQDISDYLQQIIQQCTAMGMAKLSAKMQTQMSLADDITFCVVRWTLESADGATLMVTPTSYTLKCKQGEPCKIIASVREQLGVQA</sequence>
<evidence type="ECO:0008006" key="3">
    <source>
        <dbReference type="Google" id="ProtNLM"/>
    </source>
</evidence>
<dbReference type="Proteomes" id="UP001596364">
    <property type="component" value="Unassembled WGS sequence"/>
</dbReference>
<gene>
    <name evidence="1" type="ORF">ACFP85_11035</name>
</gene>
<dbReference type="SUPFAM" id="SSF54427">
    <property type="entry name" value="NTF2-like"/>
    <property type="match status" value="1"/>
</dbReference>
<protein>
    <recommendedName>
        <fullName evidence="3">SnoaL-like domain-containing protein</fullName>
    </recommendedName>
</protein>
<dbReference type="Gene3D" id="3.10.450.50">
    <property type="match status" value="1"/>
</dbReference>
<accession>A0ABW1XKE5</accession>
<keyword evidence="2" id="KW-1185">Reference proteome</keyword>
<evidence type="ECO:0000313" key="2">
    <source>
        <dbReference type="Proteomes" id="UP001596364"/>
    </source>
</evidence>
<name>A0ABW1XKE5_9ALTE</name>
<evidence type="ECO:0000313" key="1">
    <source>
        <dbReference type="EMBL" id="MFC6440677.1"/>
    </source>
</evidence>